<keyword evidence="3" id="KW-1185">Reference proteome</keyword>
<evidence type="ECO:0000313" key="3">
    <source>
        <dbReference type="Proteomes" id="UP000294933"/>
    </source>
</evidence>
<sequence length="358" mass="40856">MDGLDDLLKLLTLVKANGWIGAFSEDRYAPSGSQKIIHGAHLPYSEPLSSLREAMQEARVCLKAVEEAQRLLKERLRFLRRLSKPPVLEDGIGRLPDEVLAIIFETGHCINVGNRRQFGLTVSHVSRRFRRVSLQTALLWTHFQNTYGEIQVREFISRSGQLDLTVDLCTSRISERVFKLLCEHSHRWCSLHILNSGIGPVMTKLGTPNFPRLRQLSYCYEIDISTWSMPMLSHVEGWRRILPDKTSLLSQLTHLEFHITQNVDVEDFTLSVLDMKNLKHLSLEILRCELAEDMALSDMTLSALPKPHSIHIDKLEVCLIQTTQQYSSLLFGSLRYLAPTIIDMTVFDLVPTPANFLP</sequence>
<dbReference type="VEuPathDB" id="FungiDB:BD410DRAFT_443114"/>
<evidence type="ECO:0000313" key="2">
    <source>
        <dbReference type="EMBL" id="TDL19255.1"/>
    </source>
</evidence>
<gene>
    <name evidence="2" type="ORF">BD410DRAFT_443114</name>
</gene>
<dbReference type="EMBL" id="ML170198">
    <property type="protein sequence ID" value="TDL19255.1"/>
    <property type="molecule type" value="Genomic_DNA"/>
</dbReference>
<evidence type="ECO:0000256" key="1">
    <source>
        <dbReference type="SAM" id="Coils"/>
    </source>
</evidence>
<dbReference type="OrthoDB" id="3229088at2759"/>
<reference evidence="2 3" key="1">
    <citation type="submission" date="2018-06" db="EMBL/GenBank/DDBJ databases">
        <title>A transcriptomic atlas of mushroom development highlights an independent origin of complex multicellularity.</title>
        <authorList>
            <consortium name="DOE Joint Genome Institute"/>
            <person name="Krizsan K."/>
            <person name="Almasi E."/>
            <person name="Merenyi Z."/>
            <person name="Sahu N."/>
            <person name="Viragh M."/>
            <person name="Koszo T."/>
            <person name="Mondo S."/>
            <person name="Kiss B."/>
            <person name="Balint B."/>
            <person name="Kues U."/>
            <person name="Barry K."/>
            <person name="Hegedus J.C."/>
            <person name="Henrissat B."/>
            <person name="Johnson J."/>
            <person name="Lipzen A."/>
            <person name="Ohm R."/>
            <person name="Nagy I."/>
            <person name="Pangilinan J."/>
            <person name="Yan J."/>
            <person name="Xiong Y."/>
            <person name="Grigoriev I.V."/>
            <person name="Hibbett D.S."/>
            <person name="Nagy L.G."/>
        </authorList>
    </citation>
    <scope>NUCLEOTIDE SEQUENCE [LARGE SCALE GENOMIC DNA]</scope>
    <source>
        <strain evidence="2 3">SZMC22713</strain>
    </source>
</reference>
<name>A0A4Y7PVU1_9AGAM</name>
<keyword evidence="1" id="KW-0175">Coiled coil</keyword>
<dbReference type="AlphaFoldDB" id="A0A4Y7PVU1"/>
<organism evidence="2 3">
    <name type="scientific">Rickenella mellea</name>
    <dbReference type="NCBI Taxonomy" id="50990"/>
    <lineage>
        <taxon>Eukaryota</taxon>
        <taxon>Fungi</taxon>
        <taxon>Dikarya</taxon>
        <taxon>Basidiomycota</taxon>
        <taxon>Agaricomycotina</taxon>
        <taxon>Agaricomycetes</taxon>
        <taxon>Hymenochaetales</taxon>
        <taxon>Rickenellaceae</taxon>
        <taxon>Rickenella</taxon>
    </lineage>
</organism>
<protein>
    <submittedName>
        <fullName evidence="2">Uncharacterized protein</fullName>
    </submittedName>
</protein>
<dbReference type="Proteomes" id="UP000294933">
    <property type="component" value="Unassembled WGS sequence"/>
</dbReference>
<proteinExistence type="predicted"/>
<accession>A0A4Y7PVU1</accession>
<feature type="coiled-coil region" evidence="1">
    <location>
        <begin position="48"/>
        <end position="82"/>
    </location>
</feature>